<name>A0A5M9JY06_MONFR</name>
<proteinExistence type="predicted"/>
<sequence>MYHMGFAFGVVWFAGFFFRGFLDVLFKSVQYRTRCTRLHDYFQFQPLLYFRGEFGSREWLRAVFLWHFVLAFRSTSYGFPRPRCTTRRVGETMMLWSCLFNAYGLSGGLLGFMNVKTRKASFILQEKREYIHLFRINLLAHYVASLLLLFQYRNALVRKLSSWQPFFMYPFPLCALLKQR</sequence>
<dbReference type="Proteomes" id="UP000322873">
    <property type="component" value="Unassembled WGS sequence"/>
</dbReference>
<dbReference type="EMBL" id="VICG01000004">
    <property type="protein sequence ID" value="KAA8573039.1"/>
    <property type="molecule type" value="Genomic_DNA"/>
</dbReference>
<reference evidence="2 3" key="1">
    <citation type="submission" date="2019-06" db="EMBL/GenBank/DDBJ databases">
        <title>Genome Sequence of the Brown Rot Fungal Pathogen Monilinia fructicola.</title>
        <authorList>
            <person name="De Miccolis Angelini R.M."/>
            <person name="Landi L."/>
            <person name="Abate D."/>
            <person name="Pollastro S."/>
            <person name="Romanazzi G."/>
            <person name="Faretra F."/>
        </authorList>
    </citation>
    <scope>NUCLEOTIDE SEQUENCE [LARGE SCALE GENOMIC DNA]</scope>
    <source>
        <strain evidence="2 3">Mfrc123</strain>
    </source>
</reference>
<feature type="transmembrane region" description="Helical" evidence="1">
    <location>
        <begin position="94"/>
        <end position="112"/>
    </location>
</feature>
<organism evidence="2 3">
    <name type="scientific">Monilinia fructicola</name>
    <name type="common">Brown rot fungus</name>
    <name type="synonym">Ciboria fructicola</name>
    <dbReference type="NCBI Taxonomy" id="38448"/>
    <lineage>
        <taxon>Eukaryota</taxon>
        <taxon>Fungi</taxon>
        <taxon>Dikarya</taxon>
        <taxon>Ascomycota</taxon>
        <taxon>Pezizomycotina</taxon>
        <taxon>Leotiomycetes</taxon>
        <taxon>Helotiales</taxon>
        <taxon>Sclerotiniaceae</taxon>
        <taxon>Monilinia</taxon>
    </lineage>
</organism>
<comment type="caution">
    <text evidence="2">The sequence shown here is derived from an EMBL/GenBank/DDBJ whole genome shotgun (WGS) entry which is preliminary data.</text>
</comment>
<keyword evidence="1" id="KW-1133">Transmembrane helix</keyword>
<evidence type="ECO:0000313" key="3">
    <source>
        <dbReference type="Proteomes" id="UP000322873"/>
    </source>
</evidence>
<keyword evidence="1" id="KW-0472">Membrane</keyword>
<evidence type="ECO:0000313" key="2">
    <source>
        <dbReference type="EMBL" id="KAA8573039.1"/>
    </source>
</evidence>
<evidence type="ECO:0000256" key="1">
    <source>
        <dbReference type="SAM" id="Phobius"/>
    </source>
</evidence>
<keyword evidence="1" id="KW-0812">Transmembrane</keyword>
<keyword evidence="3" id="KW-1185">Reference proteome</keyword>
<gene>
    <name evidence="2" type="ORF">EYC84_003578</name>
</gene>
<protein>
    <submittedName>
        <fullName evidence="2">Uncharacterized protein</fullName>
    </submittedName>
</protein>
<accession>A0A5M9JY06</accession>
<feature type="transmembrane region" description="Helical" evidence="1">
    <location>
        <begin position="133"/>
        <end position="152"/>
    </location>
</feature>
<feature type="transmembrane region" description="Helical" evidence="1">
    <location>
        <begin position="6"/>
        <end position="26"/>
    </location>
</feature>
<dbReference type="AlphaFoldDB" id="A0A5M9JY06"/>